<evidence type="ECO:0000259" key="2">
    <source>
        <dbReference type="Pfam" id="PF04773"/>
    </source>
</evidence>
<feature type="domain" description="FecR protein" evidence="2">
    <location>
        <begin position="168"/>
        <end position="263"/>
    </location>
</feature>
<evidence type="ECO:0000256" key="1">
    <source>
        <dbReference type="SAM" id="Phobius"/>
    </source>
</evidence>
<dbReference type="InterPro" id="IPR006860">
    <property type="entry name" value="FecR"/>
</dbReference>
<dbReference type="Gene3D" id="2.60.120.1440">
    <property type="match status" value="1"/>
</dbReference>
<dbReference type="Gene3D" id="3.55.50.30">
    <property type="match status" value="1"/>
</dbReference>
<evidence type="ECO:0000313" key="4">
    <source>
        <dbReference type="EMBL" id="MDO3694301.1"/>
    </source>
</evidence>
<dbReference type="EMBL" id="JAUMIT010000002">
    <property type="protein sequence ID" value="MDO3694301.1"/>
    <property type="molecule type" value="Genomic_DNA"/>
</dbReference>
<feature type="domain" description="Protein FecR C-terminal" evidence="3">
    <location>
        <begin position="308"/>
        <end position="372"/>
    </location>
</feature>
<evidence type="ECO:0000313" key="5">
    <source>
        <dbReference type="Proteomes" id="UP001168642"/>
    </source>
</evidence>
<comment type="caution">
    <text evidence="4">The sequence shown here is derived from an EMBL/GenBank/DDBJ whole genome shotgun (WGS) entry which is preliminary data.</text>
</comment>
<accession>A0ABT8VQQ5</accession>
<reference evidence="4" key="1">
    <citation type="submission" date="2023-07" db="EMBL/GenBank/DDBJ databases">
        <title>Wenyingzhuangia sp. chi5 genome sequencing and assembly.</title>
        <authorList>
            <person name="Park S."/>
        </authorList>
    </citation>
    <scope>NUCLEOTIDE SEQUENCE</scope>
    <source>
        <strain evidence="4">Chi5</strain>
    </source>
</reference>
<proteinExistence type="predicted"/>
<dbReference type="Pfam" id="PF16344">
    <property type="entry name" value="FecR_C"/>
    <property type="match status" value="1"/>
</dbReference>
<organism evidence="4 5">
    <name type="scientific">Wenyingzhuangia gilva</name>
    <dbReference type="NCBI Taxonomy" id="3057677"/>
    <lineage>
        <taxon>Bacteria</taxon>
        <taxon>Pseudomonadati</taxon>
        <taxon>Bacteroidota</taxon>
        <taxon>Flavobacteriia</taxon>
        <taxon>Flavobacteriales</taxon>
        <taxon>Flavobacteriaceae</taxon>
        <taxon>Wenyingzhuangia</taxon>
    </lineage>
</organism>
<name>A0ABT8VQQ5_9FLAO</name>
<dbReference type="PANTHER" id="PTHR30273:SF2">
    <property type="entry name" value="PROTEIN FECR"/>
    <property type="match status" value="1"/>
</dbReference>
<dbReference type="PANTHER" id="PTHR30273">
    <property type="entry name" value="PERIPLASMIC SIGNAL SENSOR AND SIGMA FACTOR ACTIVATOR FECR-RELATED"/>
    <property type="match status" value="1"/>
</dbReference>
<protein>
    <submittedName>
        <fullName evidence="4">DUF4974 domain-containing protein</fullName>
    </submittedName>
</protein>
<dbReference type="RefSeq" id="WP_302883556.1">
    <property type="nucleotide sequence ID" value="NZ_JAUMIT010000002.1"/>
</dbReference>
<sequence>MKFKILIKKLNNSLTKEEEIIFSEWYKSSKLHRDYFDRLKNNFEKELDFIDVEQGWILLNKKLNSKRVIKKYFNYGIAASIAILLSLVYVVFEKHNHPKVEIAVNKNQNKIFPGSDKAILTLANGANVALEKGNTHVLNHASSNGSEIIYTNKNKISQEVVYNYLTIPRGGQFVLQLSDGTKVWLNSETKLKYPVNFIKNKVREVELVYGEAYFDVSPSSEHNGAGFKVFQNNQEVSVLGTEFNIKAYKDETFIYTTLVEGKIFLQNNKSKQYLTPNEQAILNLNTQQLSIQSNIDTYNEASWKDGVFSFENKPLEEVMKVLSRWYDFEVIFENKEIQKEEFIGVLMKDRNIEDVLISIKSSGIINNYKFNDHVLILK</sequence>
<keyword evidence="1" id="KW-0812">Transmembrane</keyword>
<gene>
    <name evidence="4" type="ORF">QVZ41_05505</name>
</gene>
<dbReference type="Pfam" id="PF04773">
    <property type="entry name" value="FecR"/>
    <property type="match status" value="1"/>
</dbReference>
<dbReference type="InterPro" id="IPR032508">
    <property type="entry name" value="FecR_C"/>
</dbReference>
<keyword evidence="1" id="KW-0472">Membrane</keyword>
<feature type="transmembrane region" description="Helical" evidence="1">
    <location>
        <begin position="72"/>
        <end position="92"/>
    </location>
</feature>
<dbReference type="InterPro" id="IPR012373">
    <property type="entry name" value="Ferrdict_sens_TM"/>
</dbReference>
<keyword evidence="5" id="KW-1185">Reference proteome</keyword>
<evidence type="ECO:0000259" key="3">
    <source>
        <dbReference type="Pfam" id="PF16344"/>
    </source>
</evidence>
<dbReference type="Proteomes" id="UP001168642">
    <property type="component" value="Unassembled WGS sequence"/>
</dbReference>
<keyword evidence="1" id="KW-1133">Transmembrane helix</keyword>